<name>A0ABX7EZA5_9HYPH</name>
<gene>
    <name evidence="1" type="ORF">D4A92_15605</name>
</gene>
<sequence>MLVTPQQADVIRSFRHEMRLAGCWGACFEVACFIEHQFGWRRIDGVYELPDGRPIFLHSWNMMSDGTLVDGTADQFGEGRDIAIHPCGSADHLRYRDRYTAAHNPLKTSWLATRPYSGVPDQTFWDDEEARRTLAPGWWLSEPQSYVAWFKSGATMYPMFRTMREGYRQRGYEIASLE</sequence>
<keyword evidence="2" id="KW-1185">Reference proteome</keyword>
<dbReference type="Proteomes" id="UP000596351">
    <property type="component" value="Chromosome"/>
</dbReference>
<reference evidence="1 2" key="1">
    <citation type="submission" date="2018-09" db="EMBL/GenBank/DDBJ databases">
        <title>Rhizobium sp. MAE2-X.</title>
        <authorList>
            <person name="Lee Y."/>
            <person name="Jeon C.O."/>
        </authorList>
    </citation>
    <scope>NUCLEOTIDE SEQUENCE [LARGE SCALE GENOMIC DNA]</scope>
    <source>
        <strain evidence="1 2">MAE2-X</strain>
    </source>
</reference>
<protein>
    <submittedName>
        <fullName evidence="1">Uncharacterized protein</fullName>
    </submittedName>
</protein>
<dbReference type="EMBL" id="CP032405">
    <property type="protein sequence ID" value="QRF52756.1"/>
    <property type="molecule type" value="Genomic_DNA"/>
</dbReference>
<evidence type="ECO:0000313" key="2">
    <source>
        <dbReference type="Proteomes" id="UP000596351"/>
    </source>
</evidence>
<organism evidence="1 2">
    <name type="scientific">Rhizobium rosettiformans</name>
    <dbReference type="NCBI Taxonomy" id="1368430"/>
    <lineage>
        <taxon>Bacteria</taxon>
        <taxon>Pseudomonadati</taxon>
        <taxon>Pseudomonadota</taxon>
        <taxon>Alphaproteobacteria</taxon>
        <taxon>Hyphomicrobiales</taxon>
        <taxon>Rhizobiaceae</taxon>
        <taxon>Rhizobium/Agrobacterium group</taxon>
        <taxon>Rhizobium</taxon>
    </lineage>
</organism>
<evidence type="ECO:0000313" key="1">
    <source>
        <dbReference type="EMBL" id="QRF52756.1"/>
    </source>
</evidence>
<proteinExistence type="predicted"/>
<accession>A0ABX7EZA5</accession>